<evidence type="ECO:0000313" key="2">
    <source>
        <dbReference type="Proteomes" id="UP000799779"/>
    </source>
</evidence>
<sequence length="251" mass="27504">MQLLAHTPADDYFLAPPLRLQFVWRLHLSAALGVLSAGADRQFPPIITPCTADCLGCDWTRTYVYASSSSTAGPAVLGGGEAPFSPAGDARHGCFCRGQPSLLAAVVVVRGVVGMVGWTRLRWSNFKNRSGQHAGTPRSTALNAKGTTRTIRHVSFVHRLCQRFGWILGLPSPRELAHRHVEGLLVRCMRVWQIRSPTTCEDAETLQGPSILEKPSLCTSFCCGRRVFHVRHNNVDGHIHFLASVGVSYHI</sequence>
<dbReference type="EMBL" id="ML977560">
    <property type="protein sequence ID" value="KAF2006178.1"/>
    <property type="molecule type" value="Genomic_DNA"/>
</dbReference>
<proteinExistence type="predicted"/>
<keyword evidence="2" id="KW-1185">Reference proteome</keyword>
<name>A0A6A5WYF3_9PLEO</name>
<evidence type="ECO:0000313" key="1">
    <source>
        <dbReference type="EMBL" id="KAF2006178.1"/>
    </source>
</evidence>
<accession>A0A6A5WYF3</accession>
<dbReference type="Proteomes" id="UP000799779">
    <property type="component" value="Unassembled WGS sequence"/>
</dbReference>
<organism evidence="1 2">
    <name type="scientific">Amniculicola lignicola CBS 123094</name>
    <dbReference type="NCBI Taxonomy" id="1392246"/>
    <lineage>
        <taxon>Eukaryota</taxon>
        <taxon>Fungi</taxon>
        <taxon>Dikarya</taxon>
        <taxon>Ascomycota</taxon>
        <taxon>Pezizomycotina</taxon>
        <taxon>Dothideomycetes</taxon>
        <taxon>Pleosporomycetidae</taxon>
        <taxon>Pleosporales</taxon>
        <taxon>Amniculicolaceae</taxon>
        <taxon>Amniculicola</taxon>
    </lineage>
</organism>
<protein>
    <submittedName>
        <fullName evidence="1">Uncharacterized protein</fullName>
    </submittedName>
</protein>
<dbReference type="AlphaFoldDB" id="A0A6A5WYF3"/>
<reference evidence="1" key="1">
    <citation type="journal article" date="2020" name="Stud. Mycol.">
        <title>101 Dothideomycetes genomes: a test case for predicting lifestyles and emergence of pathogens.</title>
        <authorList>
            <person name="Haridas S."/>
            <person name="Albert R."/>
            <person name="Binder M."/>
            <person name="Bloem J."/>
            <person name="Labutti K."/>
            <person name="Salamov A."/>
            <person name="Andreopoulos B."/>
            <person name="Baker S."/>
            <person name="Barry K."/>
            <person name="Bills G."/>
            <person name="Bluhm B."/>
            <person name="Cannon C."/>
            <person name="Castanera R."/>
            <person name="Culley D."/>
            <person name="Daum C."/>
            <person name="Ezra D."/>
            <person name="Gonzalez J."/>
            <person name="Henrissat B."/>
            <person name="Kuo A."/>
            <person name="Liang C."/>
            <person name="Lipzen A."/>
            <person name="Lutzoni F."/>
            <person name="Magnuson J."/>
            <person name="Mondo S."/>
            <person name="Nolan M."/>
            <person name="Ohm R."/>
            <person name="Pangilinan J."/>
            <person name="Park H.-J."/>
            <person name="Ramirez L."/>
            <person name="Alfaro M."/>
            <person name="Sun H."/>
            <person name="Tritt A."/>
            <person name="Yoshinaga Y."/>
            <person name="Zwiers L.-H."/>
            <person name="Turgeon B."/>
            <person name="Goodwin S."/>
            <person name="Spatafora J."/>
            <person name="Crous P."/>
            <person name="Grigoriev I."/>
        </authorList>
    </citation>
    <scope>NUCLEOTIDE SEQUENCE</scope>
    <source>
        <strain evidence="1">CBS 123094</strain>
    </source>
</reference>
<gene>
    <name evidence="1" type="ORF">P154DRAFT_254612</name>
</gene>